<dbReference type="InterPro" id="IPR011010">
    <property type="entry name" value="DNA_brk_join_enz"/>
</dbReference>
<dbReference type="Proteomes" id="UP000017668">
    <property type="component" value="Unassembled WGS sequence"/>
</dbReference>
<comment type="caution">
    <text evidence="8">The sequence shown here is derived from an EMBL/GenBank/DDBJ whole genome shotgun (WGS) entry which is preliminary data.</text>
</comment>
<dbReference type="Pfam" id="PF13356">
    <property type="entry name" value="Arm-DNA-bind_3"/>
    <property type="match status" value="1"/>
</dbReference>
<keyword evidence="4" id="KW-0233">DNA recombination</keyword>
<evidence type="ECO:0000313" key="8">
    <source>
        <dbReference type="EMBL" id="EKJ94389.1"/>
    </source>
</evidence>
<dbReference type="CDD" id="cd00801">
    <property type="entry name" value="INT_P4_C"/>
    <property type="match status" value="1"/>
</dbReference>
<dbReference type="InterPro" id="IPR025166">
    <property type="entry name" value="Integrase_DNA_bind_dom"/>
</dbReference>
<evidence type="ECO:0000259" key="7">
    <source>
        <dbReference type="PROSITE" id="PS51900"/>
    </source>
</evidence>
<evidence type="ECO:0000256" key="4">
    <source>
        <dbReference type="ARBA" id="ARBA00023172"/>
    </source>
</evidence>
<dbReference type="SUPFAM" id="SSF56349">
    <property type="entry name" value="DNA breaking-rejoining enzymes"/>
    <property type="match status" value="1"/>
</dbReference>
<dbReference type="InterPro" id="IPR002104">
    <property type="entry name" value="Integrase_catalytic"/>
</dbReference>
<dbReference type="InterPro" id="IPR013762">
    <property type="entry name" value="Integrase-like_cat_sf"/>
</dbReference>
<comment type="similarity">
    <text evidence="1">Belongs to the 'phage' integrase family.</text>
</comment>
<dbReference type="InterPro" id="IPR038488">
    <property type="entry name" value="Integrase_DNA-bd_sf"/>
</dbReference>
<dbReference type="InterPro" id="IPR044068">
    <property type="entry name" value="CB"/>
</dbReference>
<dbReference type="PANTHER" id="PTHR30629:SF2">
    <property type="entry name" value="PROPHAGE INTEGRASE INTS-RELATED"/>
    <property type="match status" value="1"/>
</dbReference>
<name>A0ABP2RN27_RHILU</name>
<dbReference type="Gene3D" id="3.30.160.390">
    <property type="entry name" value="Integrase, DNA-binding domain"/>
    <property type="match status" value="1"/>
</dbReference>
<keyword evidence="9" id="KW-1185">Reference proteome</keyword>
<dbReference type="PROSITE" id="PS51900">
    <property type="entry name" value="CB"/>
    <property type="match status" value="1"/>
</dbReference>
<reference evidence="8 9" key="1">
    <citation type="journal article" date="2013" name="Genome Announc.">
        <title>Genome Sequence of Rhizobium lupini HPC(L) Isolated from Saline Desert Soil, Kutch (Gujarat).</title>
        <authorList>
            <person name="Agarwal L."/>
            <person name="Purohit H.J."/>
        </authorList>
    </citation>
    <scope>NUCLEOTIDE SEQUENCE [LARGE SCALE GENOMIC DNA]</scope>
    <source>
        <strain evidence="9">HPC(L)</strain>
    </source>
</reference>
<dbReference type="Pfam" id="PF00589">
    <property type="entry name" value="Phage_integrase"/>
    <property type="match status" value="1"/>
</dbReference>
<evidence type="ECO:0000313" key="9">
    <source>
        <dbReference type="Proteomes" id="UP000017668"/>
    </source>
</evidence>
<organism evidence="8 9">
    <name type="scientific">Bradyrhizobium lupini HPC(L)</name>
    <dbReference type="NCBI Taxonomy" id="1229491"/>
    <lineage>
        <taxon>Bacteria</taxon>
        <taxon>Pseudomonadati</taxon>
        <taxon>Pseudomonadota</taxon>
        <taxon>Alphaproteobacteria</taxon>
        <taxon>Hyphomicrobiales</taxon>
        <taxon>Nitrobacteraceae</taxon>
        <taxon>Bradyrhizobium</taxon>
    </lineage>
</organism>
<evidence type="ECO:0000256" key="3">
    <source>
        <dbReference type="ARBA" id="ARBA00023125"/>
    </source>
</evidence>
<keyword evidence="2" id="KW-0229">DNA integration</keyword>
<keyword evidence="3 5" id="KW-0238">DNA-binding</keyword>
<evidence type="ECO:0000256" key="1">
    <source>
        <dbReference type="ARBA" id="ARBA00008857"/>
    </source>
</evidence>
<dbReference type="PROSITE" id="PS51898">
    <property type="entry name" value="TYR_RECOMBINASE"/>
    <property type="match status" value="1"/>
</dbReference>
<protein>
    <submittedName>
        <fullName evidence="8">Phage integrase family protein</fullName>
    </submittedName>
</protein>
<gene>
    <name evidence="8" type="ORF">C241_19522</name>
</gene>
<proteinExistence type="inferred from homology"/>
<dbReference type="InterPro" id="IPR010998">
    <property type="entry name" value="Integrase_recombinase_N"/>
</dbReference>
<dbReference type="EMBL" id="AMQQ01000029">
    <property type="protein sequence ID" value="EKJ94389.1"/>
    <property type="molecule type" value="Genomic_DNA"/>
</dbReference>
<dbReference type="RefSeq" id="WP_006699674.1">
    <property type="nucleotide sequence ID" value="NZ_AMQQ01000029.1"/>
</dbReference>
<evidence type="ECO:0000256" key="2">
    <source>
        <dbReference type="ARBA" id="ARBA00022908"/>
    </source>
</evidence>
<feature type="domain" description="Core-binding (CB)" evidence="7">
    <location>
        <begin position="109"/>
        <end position="194"/>
    </location>
</feature>
<feature type="domain" description="Tyr recombinase" evidence="6">
    <location>
        <begin position="223"/>
        <end position="412"/>
    </location>
</feature>
<evidence type="ECO:0000256" key="5">
    <source>
        <dbReference type="PROSITE-ProRule" id="PRU01248"/>
    </source>
</evidence>
<dbReference type="InterPro" id="IPR050808">
    <property type="entry name" value="Phage_Integrase"/>
</dbReference>
<dbReference type="Gene3D" id="1.10.443.10">
    <property type="entry name" value="Intergrase catalytic core"/>
    <property type="match status" value="1"/>
</dbReference>
<accession>A0ABP2RN27</accession>
<dbReference type="PANTHER" id="PTHR30629">
    <property type="entry name" value="PROPHAGE INTEGRASE"/>
    <property type="match status" value="1"/>
</dbReference>
<sequence>MTPRKKRLTDAMIAGLKPAPEGTRIEIRDDLLPSFAVRVTDKGTKTFVLITRFPGSKNPARRAIGEYPTLSLQQAREEARSWLLLIKRGIDPKDEIAKSRAEQQRKRENTFKAVVDDYLSDISSRKRNRHADQDKREIERELLAAGRNKWLNKSIAEVTDADIAELIGAIRDRPAPGMAYNVWGHVKAIFSWAMWPERRQGYGLITNPTQHLQPKHFKLSKTVSTRVLSDEEIQAYWQAADATPYPLGPFYKLLMLTGQRKSEVSDARWREFDLQKRKLWTVPEERFKSGQAHIVPLSKEASSLLENLVKFVGEESGDCLFSTTNGVKPINGFSRAKTALDKAMLEILKKKDPEAKLPDWVFHDVRRTVRTRLSALRVNSDVAEMVIGHGKTGLRRVYDQHEFEPEMREALERWANSLLKIVKPAERDNVVEFAKETA</sequence>
<evidence type="ECO:0000259" key="6">
    <source>
        <dbReference type="PROSITE" id="PS51898"/>
    </source>
</evidence>
<dbReference type="Gene3D" id="1.10.150.130">
    <property type="match status" value="1"/>
</dbReference>